<evidence type="ECO:0000313" key="1">
    <source>
        <dbReference type="EMBL" id="MFM9331578.1"/>
    </source>
</evidence>
<name>A0ACC7P3N1_9BACL</name>
<dbReference type="EMBL" id="JBJURJ010000020">
    <property type="protein sequence ID" value="MFM9331578.1"/>
    <property type="molecule type" value="Genomic_DNA"/>
</dbReference>
<proteinExistence type="predicted"/>
<reference evidence="1" key="1">
    <citation type="submission" date="2024-12" db="EMBL/GenBank/DDBJ databases">
        <authorList>
            <person name="Wu N."/>
        </authorList>
    </citation>
    <scope>NUCLEOTIDE SEQUENCE</scope>
    <source>
        <strain evidence="1">P15</strain>
    </source>
</reference>
<sequence>MLRWKKTRTRLSQKPSLTSLLSGLVIVVVFLTSTILLMGTYDSKKKSLIETTLRLNLSSAERMSKTMDSLFLSISSSLRYNAAAFTDLNNMKTEVIDDDLGHMYNSSNFFNSLIVVGANGIILNAYPAGVTKVGERASSAAVQEALSLQKPSISAPYTTPNSKRLIVLVNQPIWGRDGSYLGMLSGSMYLQEKNVISEVFGNNKADDYGSYYYIVDASGHVLYHPDKARIGVDLSANKVVQQLKREESGMLQATNLYGIDMLAGYSAIPANGWGVVMVSPVEVIRHQLYGHFRTLITYSLIPFLILLAGVVLIARRLAQPFTQLADLVSQMGREPVKLPEVKHHLSREADLLTKAVFLAARNIRKQTEQLTQEAATDALTGLLNRRSLEYTMNQWIEAYLPFSLIILDVDKFKLVNDTYGHGTGDEVLKHVAHVISSSLRPGDVCHRYGGEEFVILLAGTEPGDAYAIAERVRHALEESSPPIPGKVTVSAGIANYPMNATDRESLLDKADAALYRAKSCGRNRTMVADEEAVAGSVH</sequence>
<organism evidence="1 2">
    <name type="scientific">Paenibacillus mesotrionivorans</name>
    <dbReference type="NCBI Taxonomy" id="3160968"/>
    <lineage>
        <taxon>Bacteria</taxon>
        <taxon>Bacillati</taxon>
        <taxon>Bacillota</taxon>
        <taxon>Bacilli</taxon>
        <taxon>Bacillales</taxon>
        <taxon>Paenibacillaceae</taxon>
        <taxon>Paenibacillus</taxon>
    </lineage>
</organism>
<evidence type="ECO:0000313" key="2">
    <source>
        <dbReference type="Proteomes" id="UP001631969"/>
    </source>
</evidence>
<keyword evidence="2" id="KW-1185">Reference proteome</keyword>
<dbReference type="EC" id="2.7.7.65" evidence="1"/>
<protein>
    <submittedName>
        <fullName evidence="1">Diguanylate cyclase</fullName>
        <ecNumber evidence="1">2.7.7.65</ecNumber>
    </submittedName>
</protein>
<comment type="caution">
    <text evidence="1">The sequence shown here is derived from an EMBL/GenBank/DDBJ whole genome shotgun (WGS) entry which is preliminary data.</text>
</comment>
<dbReference type="Proteomes" id="UP001631969">
    <property type="component" value="Unassembled WGS sequence"/>
</dbReference>
<keyword evidence="1" id="KW-0548">Nucleotidyltransferase</keyword>
<accession>A0ACC7P3N1</accession>
<gene>
    <name evidence="1" type="ORF">ACI1P1_25090</name>
</gene>
<keyword evidence="1" id="KW-0808">Transferase</keyword>